<dbReference type="OrthoDB" id="10690734at2759"/>
<comment type="caution">
    <text evidence="2">The sequence shown here is derived from an EMBL/GenBank/DDBJ whole genome shotgun (WGS) entry which is preliminary data.</text>
</comment>
<dbReference type="Proteomes" id="UP000785679">
    <property type="component" value="Unassembled WGS sequence"/>
</dbReference>
<organism evidence="2 3">
    <name type="scientific">Halteria grandinella</name>
    <dbReference type="NCBI Taxonomy" id="5974"/>
    <lineage>
        <taxon>Eukaryota</taxon>
        <taxon>Sar</taxon>
        <taxon>Alveolata</taxon>
        <taxon>Ciliophora</taxon>
        <taxon>Intramacronucleata</taxon>
        <taxon>Spirotrichea</taxon>
        <taxon>Stichotrichia</taxon>
        <taxon>Sporadotrichida</taxon>
        <taxon>Halteriidae</taxon>
        <taxon>Halteria</taxon>
    </lineage>
</organism>
<protein>
    <submittedName>
        <fullName evidence="2">Uncharacterized protein</fullName>
    </submittedName>
</protein>
<keyword evidence="3" id="KW-1185">Reference proteome</keyword>
<feature type="region of interest" description="Disordered" evidence="1">
    <location>
        <begin position="912"/>
        <end position="933"/>
    </location>
</feature>
<proteinExistence type="predicted"/>
<gene>
    <name evidence="2" type="ORF">FGO68_gene6131</name>
</gene>
<evidence type="ECO:0000313" key="2">
    <source>
        <dbReference type="EMBL" id="TNV85997.1"/>
    </source>
</evidence>
<dbReference type="EMBL" id="RRYP01001408">
    <property type="protein sequence ID" value="TNV85997.1"/>
    <property type="molecule type" value="Genomic_DNA"/>
</dbReference>
<feature type="compositionally biased region" description="Polar residues" evidence="1">
    <location>
        <begin position="149"/>
        <end position="164"/>
    </location>
</feature>
<feature type="region of interest" description="Disordered" evidence="1">
    <location>
        <begin position="138"/>
        <end position="184"/>
    </location>
</feature>
<sequence>MRFKSMSSSGGMRGGSALAIEKMNRLKEFKLYKNDTPAQDYFDHLQHLYTTNQPALSTSFQPPAAQRASVMTSALLDSMVLMKPQNAFKFERNRHADTLWKRGIHRLSDIKRTRVVPDRCTKQSDEISLMNLTVKEMSFNHNRPRRQNESMSLSQLENRPISSVRQRKQERSRPNISPPEEDQFNSFCNIDVTQSIKKLEENQTNIIHELYDAHFTRKKATTAISKKRKSLILVEGAQDTIEANNENKDSLNKIVNLVTATKSRPVTTSKFVQYVPKQKKHTESQVEQAPNSLYFSLFSQDSVSNNLQKSLQNAPPKLNYHIASGQILAQSVTSENRCHSSHLMARQCAKLKEVDVAELQSQAFKYQQVLLTNNKKESGGHVTRASFFPASEVPTELVQIMQDKNDFRKLLDMHDRGLAETTSQQIASKMMYNRPKSNITHARVSSQEKQIYNVEQFVESKLNSSEKKKERYIEENDGTRSQLFSKIANNEVYYPNVSILQNSVAAETQNSQNPTYFFPPPHVLAQNARLSWDYSKNTAIQQMVALSPTAVQRSRGEYQVGHPGHRILSSQPFPVKQQRTEVPLLLSPSHNLTNSDDHITSGGSPHTLHHTMLLHHHYNGGLLSATHHQQAPSQKQQESANKDLLPYMGTSHAASPLIMSPIVGSQFNNPPIVYQQQPIITQAIQPITEQQTLEQQQPAKFYNFAEIVKLQDKKWCSPYLAQKSQHRQRRVNLTTQRIIAEPNYYYSNALLLVNGHAEIPLLPPQPIYNAEVMQFNSLSDQPDATPINAVGVSNVTVQPKPITIEKQRKKRTQSKLENATTDLHVETKQAKRFEREVNTRPKSSIRAVSAQRKVKRPRQVETPFEVHNGFTQEERGDIDQDLEDAVGPSMGNAGMSSGRAVKYDGLSYSSKQNVQNEDSASMDEDEATIAKQQKKTSIILENKGKKSILSKRSGAHLVHSLASQQRNSTLGGQSSKDKLSQRGGAQISSRLQHNTATAPNFHFSRGSIKNSPRANAARLRNADLHNLNTEDEQSVK</sequence>
<evidence type="ECO:0000256" key="1">
    <source>
        <dbReference type="SAM" id="MobiDB-lite"/>
    </source>
</evidence>
<name>A0A8J8T837_HALGN</name>
<feature type="compositionally biased region" description="Polar residues" evidence="1">
    <location>
        <begin position="962"/>
        <end position="974"/>
    </location>
</feature>
<feature type="region of interest" description="Disordered" evidence="1">
    <location>
        <begin position="838"/>
        <end position="858"/>
    </location>
</feature>
<dbReference type="AlphaFoldDB" id="A0A8J8T837"/>
<reference evidence="2" key="1">
    <citation type="submission" date="2019-06" db="EMBL/GenBank/DDBJ databases">
        <authorList>
            <person name="Zheng W."/>
        </authorList>
    </citation>
    <scope>NUCLEOTIDE SEQUENCE</scope>
    <source>
        <strain evidence="2">QDHG01</strain>
    </source>
</reference>
<feature type="compositionally biased region" description="Polar residues" evidence="1">
    <location>
        <begin position="986"/>
        <end position="998"/>
    </location>
</feature>
<feature type="compositionally biased region" description="Low complexity" evidence="1">
    <location>
        <begin position="1013"/>
        <end position="1027"/>
    </location>
</feature>
<feature type="region of interest" description="Disordered" evidence="1">
    <location>
        <begin position="962"/>
        <end position="1036"/>
    </location>
</feature>
<evidence type="ECO:0000313" key="3">
    <source>
        <dbReference type="Proteomes" id="UP000785679"/>
    </source>
</evidence>
<accession>A0A8J8T837</accession>